<evidence type="ECO:0000256" key="6">
    <source>
        <dbReference type="ARBA" id="ARBA00012161"/>
    </source>
</evidence>
<evidence type="ECO:0000256" key="9">
    <source>
        <dbReference type="ARBA" id="ARBA00022722"/>
    </source>
</evidence>
<evidence type="ECO:0000256" key="10">
    <source>
        <dbReference type="ARBA" id="ARBA00022723"/>
    </source>
</evidence>
<feature type="region of interest" description="Disordered" evidence="23">
    <location>
        <begin position="156"/>
        <end position="221"/>
    </location>
</feature>
<dbReference type="InterPro" id="IPR032675">
    <property type="entry name" value="LRR_dom_sf"/>
</dbReference>
<keyword evidence="18" id="KW-0539">Nucleus</keyword>
<evidence type="ECO:0000256" key="3">
    <source>
        <dbReference type="ARBA" id="ARBA00004123"/>
    </source>
</evidence>
<keyword evidence="9" id="KW-0540">Nuclease</keyword>
<dbReference type="InterPro" id="IPR001611">
    <property type="entry name" value="Leu-rich_rpt"/>
</dbReference>
<evidence type="ECO:0000256" key="14">
    <source>
        <dbReference type="ARBA" id="ARBA00022842"/>
    </source>
</evidence>
<dbReference type="CDD" id="cd09097">
    <property type="entry name" value="Deadenylase_CCR4"/>
    <property type="match status" value="1"/>
</dbReference>
<evidence type="ECO:0000256" key="18">
    <source>
        <dbReference type="ARBA" id="ARBA00023242"/>
    </source>
</evidence>
<dbReference type="OrthoDB" id="428734at2759"/>
<keyword evidence="10" id="KW-0479">Metal-binding</keyword>
<organism evidence="25 26">
    <name type="scientific">Steccherinum ochraceum</name>
    <dbReference type="NCBI Taxonomy" id="92696"/>
    <lineage>
        <taxon>Eukaryota</taxon>
        <taxon>Fungi</taxon>
        <taxon>Dikarya</taxon>
        <taxon>Basidiomycota</taxon>
        <taxon>Agaricomycotina</taxon>
        <taxon>Agaricomycetes</taxon>
        <taxon>Polyporales</taxon>
        <taxon>Steccherinaceae</taxon>
        <taxon>Steccherinum</taxon>
    </lineage>
</organism>
<evidence type="ECO:0000256" key="17">
    <source>
        <dbReference type="ARBA" id="ARBA00023163"/>
    </source>
</evidence>
<dbReference type="GO" id="GO:0005634">
    <property type="term" value="C:nucleus"/>
    <property type="evidence" value="ECO:0007669"/>
    <property type="project" value="UniProtKB-SubCell"/>
</dbReference>
<evidence type="ECO:0000256" key="23">
    <source>
        <dbReference type="SAM" id="MobiDB-lite"/>
    </source>
</evidence>
<dbReference type="Pfam" id="PF13855">
    <property type="entry name" value="LRR_8"/>
    <property type="match status" value="1"/>
</dbReference>
<comment type="similarity">
    <text evidence="5">Belongs to the CCR4/nocturin family.</text>
</comment>
<keyword evidence="14" id="KW-0460">Magnesium</keyword>
<keyword evidence="26" id="KW-1185">Reference proteome</keyword>
<evidence type="ECO:0000313" key="25">
    <source>
        <dbReference type="EMBL" id="TCD65338.1"/>
    </source>
</evidence>
<keyword evidence="12" id="KW-0378">Hydrolase</keyword>
<keyword evidence="7" id="KW-0963">Cytoplasm</keyword>
<evidence type="ECO:0000256" key="11">
    <source>
        <dbReference type="ARBA" id="ARBA00022737"/>
    </source>
</evidence>
<dbReference type="PROSITE" id="PS51450">
    <property type="entry name" value="LRR"/>
    <property type="match status" value="2"/>
</dbReference>
<evidence type="ECO:0000256" key="7">
    <source>
        <dbReference type="ARBA" id="ARBA00022490"/>
    </source>
</evidence>
<dbReference type="STRING" id="92696.A0A4R0RNA5"/>
<dbReference type="PANTHER" id="PTHR12121:SF100">
    <property type="entry name" value="POLY(A)-SPECIFIC RIBONUCLEASE"/>
    <property type="match status" value="1"/>
</dbReference>
<feature type="region of interest" description="Disordered" evidence="23">
    <location>
        <begin position="707"/>
        <end position="728"/>
    </location>
</feature>
<dbReference type="Gene3D" id="3.60.10.10">
    <property type="entry name" value="Endonuclease/exonuclease/phosphatase"/>
    <property type="match status" value="1"/>
</dbReference>
<evidence type="ECO:0000256" key="16">
    <source>
        <dbReference type="ARBA" id="ARBA00023015"/>
    </source>
</evidence>
<dbReference type="EC" id="3.1.13.4" evidence="6"/>
<feature type="compositionally biased region" description="Pro residues" evidence="23">
    <location>
        <begin position="713"/>
        <end position="728"/>
    </location>
</feature>
<dbReference type="SUPFAM" id="SSF52058">
    <property type="entry name" value="L domain-like"/>
    <property type="match status" value="1"/>
</dbReference>
<keyword evidence="17" id="KW-0804">Transcription</keyword>
<dbReference type="Gene3D" id="3.80.10.10">
    <property type="entry name" value="Ribonuclease Inhibitor"/>
    <property type="match status" value="1"/>
</dbReference>
<feature type="region of interest" description="Disordered" evidence="23">
    <location>
        <begin position="574"/>
        <end position="600"/>
    </location>
</feature>
<dbReference type="GO" id="GO:0005737">
    <property type="term" value="C:cytoplasm"/>
    <property type="evidence" value="ECO:0007669"/>
    <property type="project" value="UniProtKB-SubCell"/>
</dbReference>
<evidence type="ECO:0000256" key="21">
    <source>
        <dbReference type="ARBA" id="ARBA00031469"/>
    </source>
</evidence>
<gene>
    <name evidence="25" type="primary">CCR4</name>
    <name evidence="25" type="ORF">EIP91_002776</name>
</gene>
<evidence type="ECO:0000256" key="8">
    <source>
        <dbReference type="ARBA" id="ARBA00022614"/>
    </source>
</evidence>
<dbReference type="PANTHER" id="PTHR12121">
    <property type="entry name" value="CARBON CATABOLITE REPRESSOR PROTEIN 4"/>
    <property type="match status" value="1"/>
</dbReference>
<feature type="compositionally biased region" description="Low complexity" evidence="23">
    <location>
        <begin position="183"/>
        <end position="202"/>
    </location>
</feature>
<dbReference type="SMART" id="SM00369">
    <property type="entry name" value="LRR_TYP"/>
    <property type="match status" value="3"/>
</dbReference>
<name>A0A4R0RNA5_9APHY</name>
<keyword evidence="15" id="KW-0694">RNA-binding</keyword>
<dbReference type="SUPFAM" id="SSF56219">
    <property type="entry name" value="DNase I-like"/>
    <property type="match status" value="1"/>
</dbReference>
<comment type="catalytic activity">
    <reaction evidence="1">
        <text>Exonucleolytic cleavage of poly(A) to 5'-AMP.</text>
        <dbReference type="EC" id="3.1.13.4"/>
    </reaction>
</comment>
<keyword evidence="16" id="KW-0805">Transcription regulation</keyword>
<evidence type="ECO:0000313" key="26">
    <source>
        <dbReference type="Proteomes" id="UP000292702"/>
    </source>
</evidence>
<feature type="region of interest" description="Disordered" evidence="23">
    <location>
        <begin position="1"/>
        <end position="97"/>
    </location>
</feature>
<comment type="cofactor">
    <cofactor evidence="2">
        <name>Mg(2+)</name>
        <dbReference type="ChEBI" id="CHEBI:18420"/>
    </cofactor>
</comment>
<dbReference type="Proteomes" id="UP000292702">
    <property type="component" value="Unassembled WGS sequence"/>
</dbReference>
<accession>A0A4R0RNA5</accession>
<dbReference type="GO" id="GO:0004535">
    <property type="term" value="F:poly(A)-specific ribonuclease activity"/>
    <property type="evidence" value="ECO:0007669"/>
    <property type="project" value="UniProtKB-EC"/>
</dbReference>
<sequence>MYYSQQSPGIAQKMPTHQHPAQMHDSPWTRAGHHPALGPPNHAQQPTSPAYSLFPHANGAMNAMQHHPHPHMSGPLGHHHHQNSLSHPHYQSPPNGNGLQTGLVQNGSPGNGVVTQIITPHWQNQLLKCEMIRASRSPHHRARASAMAARTVQKAAIPIQNPNAVKPSDLNGASKDTDTESNATASPSAASLAPATPSAPVAELNRPSTDHRPPQNTWSSLDMGGVNIKNIPPTSGLFTFTFLINLYLNHNALTSVPAEITKLRHLELLDLSGNNLVSVPPELGMLTSLKELYLFDNHLSNLPPELGTLHQLQTLGIEGNPIEMSLKHMIQEQGTPALIAHLRDSCPTPVPPPARQWSSIISTPEREVMQADSNTETFSLICYNILCERSATERLYGYTPSWALAWKYRRDIVMEEIKRQDTDFVCLQEVEGAQFEEYFLEALSDLGYDGIFWPKSRFKTMSDADRRHVDGCAIFFKSQKYTLVEKQLIEFNTVAMQRSDFKKTDDMFNRVLGKDHIAVVGLFEVKESGSRIILVNTHIHWDPAYRDVKLVQVALMIDEVEKIASSFAKYPPRPPAVSPTTSTANGPTAGENNSSSRPPPVYSDLMSGVYEYLSTGVVASNHPDFMSHTYGKYTSDERVRGCRRDPVPFTNFTSTFRGILDYVWFSTANLAVNAVLGEIDKPYLEKVVGFPNVHFPSDHVCIGSEFRIKPPKEAPPPRPPPVFPDSGR</sequence>
<keyword evidence="11" id="KW-0677">Repeat</keyword>
<dbReference type="InterPro" id="IPR050410">
    <property type="entry name" value="CCR4/nocturin_mRNA_transcr"/>
</dbReference>
<comment type="subcellular location">
    <subcellularLocation>
        <location evidence="4">Cytoplasm</location>
    </subcellularLocation>
    <subcellularLocation>
        <location evidence="3">Nucleus</location>
    </subcellularLocation>
</comment>
<feature type="domain" description="Endonuclease/exonuclease/phosphatase" evidence="24">
    <location>
        <begin position="383"/>
        <end position="497"/>
    </location>
</feature>
<evidence type="ECO:0000256" key="5">
    <source>
        <dbReference type="ARBA" id="ARBA00010774"/>
    </source>
</evidence>
<evidence type="ECO:0000256" key="2">
    <source>
        <dbReference type="ARBA" id="ARBA00001946"/>
    </source>
</evidence>
<dbReference type="EMBL" id="RWJN01000186">
    <property type="protein sequence ID" value="TCD65338.1"/>
    <property type="molecule type" value="Genomic_DNA"/>
</dbReference>
<dbReference type="InterPro" id="IPR005135">
    <property type="entry name" value="Endo/exonuclease/phosphatase"/>
</dbReference>
<evidence type="ECO:0000256" key="13">
    <source>
        <dbReference type="ARBA" id="ARBA00022839"/>
    </source>
</evidence>
<feature type="compositionally biased region" description="Polar residues" evidence="23">
    <location>
        <begin position="578"/>
        <end position="596"/>
    </location>
</feature>
<evidence type="ECO:0000256" key="19">
    <source>
        <dbReference type="ARBA" id="ARBA00023475"/>
    </source>
</evidence>
<dbReference type="InterPro" id="IPR036691">
    <property type="entry name" value="Endo/exonu/phosph_ase_sf"/>
</dbReference>
<evidence type="ECO:0000256" key="12">
    <source>
        <dbReference type="ARBA" id="ARBA00022801"/>
    </source>
</evidence>
<dbReference type="GO" id="GO:0003723">
    <property type="term" value="F:RNA binding"/>
    <property type="evidence" value="ECO:0007669"/>
    <property type="project" value="UniProtKB-KW"/>
</dbReference>
<proteinExistence type="inferred from homology"/>
<keyword evidence="8" id="KW-0433">Leucine-rich repeat</keyword>
<evidence type="ECO:0000256" key="1">
    <source>
        <dbReference type="ARBA" id="ARBA00001663"/>
    </source>
</evidence>
<dbReference type="InterPro" id="IPR003591">
    <property type="entry name" value="Leu-rich_rpt_typical-subtyp"/>
</dbReference>
<evidence type="ECO:0000259" key="24">
    <source>
        <dbReference type="Pfam" id="PF03372"/>
    </source>
</evidence>
<protein>
    <recommendedName>
        <fullName evidence="19">CCR4-Not complex 3'-5'-exoribonuclease subunit Ccr4</fullName>
        <ecNumber evidence="6">3.1.13.4</ecNumber>
    </recommendedName>
    <alternativeName>
        <fullName evidence="20">Carbon catabolite repressor protein 4</fullName>
    </alternativeName>
    <alternativeName>
        <fullName evidence="21">Cytoplasmic deadenylase</fullName>
    </alternativeName>
    <alternativeName>
        <fullName evidence="22">Glucose-repressible alcohol dehydrogenase transcriptional effector</fullName>
    </alternativeName>
</protein>
<evidence type="ECO:0000256" key="20">
    <source>
        <dbReference type="ARBA" id="ARBA00030493"/>
    </source>
</evidence>
<dbReference type="AlphaFoldDB" id="A0A4R0RNA5"/>
<evidence type="ECO:0000256" key="15">
    <source>
        <dbReference type="ARBA" id="ARBA00022884"/>
    </source>
</evidence>
<keyword evidence="13" id="KW-0269">Exonuclease</keyword>
<dbReference type="Pfam" id="PF03372">
    <property type="entry name" value="Exo_endo_phos"/>
    <property type="match status" value="1"/>
</dbReference>
<dbReference type="GO" id="GO:0046872">
    <property type="term" value="F:metal ion binding"/>
    <property type="evidence" value="ECO:0007669"/>
    <property type="project" value="UniProtKB-KW"/>
</dbReference>
<reference evidence="25 26" key="1">
    <citation type="submission" date="2018-11" db="EMBL/GenBank/DDBJ databases">
        <title>Genome assembly of Steccherinum ochraceum LE-BIN_3174, the white-rot fungus of the Steccherinaceae family (The Residual Polyporoid clade, Polyporales, Basidiomycota).</title>
        <authorList>
            <person name="Fedorova T.V."/>
            <person name="Glazunova O.A."/>
            <person name="Landesman E.O."/>
            <person name="Moiseenko K.V."/>
            <person name="Psurtseva N.V."/>
            <person name="Savinova O.S."/>
            <person name="Shakhova N.V."/>
            <person name="Tyazhelova T.V."/>
            <person name="Vasina D.V."/>
        </authorList>
    </citation>
    <scope>NUCLEOTIDE SEQUENCE [LARGE SCALE GENOMIC DNA]</scope>
    <source>
        <strain evidence="25 26">LE-BIN_3174</strain>
    </source>
</reference>
<evidence type="ECO:0000256" key="4">
    <source>
        <dbReference type="ARBA" id="ARBA00004496"/>
    </source>
</evidence>
<evidence type="ECO:0000256" key="22">
    <source>
        <dbReference type="ARBA" id="ARBA00033317"/>
    </source>
</evidence>
<comment type="caution">
    <text evidence="25">The sequence shown here is derived from an EMBL/GenBank/DDBJ whole genome shotgun (WGS) entry which is preliminary data.</text>
</comment>